<feature type="domain" description="Mannosyl-glycoprotein endo-beta-N-acetylglucosamidase-like" evidence="2">
    <location>
        <begin position="122"/>
        <end position="255"/>
    </location>
</feature>
<name>U3BEY3_VIBPR</name>
<evidence type="ECO:0000313" key="3">
    <source>
        <dbReference type="EMBL" id="GAD65283.1"/>
    </source>
</evidence>
<accession>U3BEY3</accession>
<gene>
    <name evidence="3" type="primary">bax</name>
    <name evidence="3" type="ORF">VPR01S_01_00550</name>
</gene>
<dbReference type="eggNOG" id="COG2992">
    <property type="taxonomic scope" value="Bacteria"/>
</dbReference>
<dbReference type="Proteomes" id="UP000016570">
    <property type="component" value="Unassembled WGS sequence"/>
</dbReference>
<dbReference type="RefSeq" id="WP_021703275.1">
    <property type="nucleotide sequence ID" value="NZ_BATJ01000001.1"/>
</dbReference>
<dbReference type="EMBL" id="BATJ01000001">
    <property type="protein sequence ID" value="GAD65283.1"/>
    <property type="molecule type" value="Genomic_DNA"/>
</dbReference>
<dbReference type="GO" id="GO:0004040">
    <property type="term" value="F:amidase activity"/>
    <property type="evidence" value="ECO:0007669"/>
    <property type="project" value="InterPro"/>
</dbReference>
<dbReference type="PANTHER" id="PTHR40572">
    <property type="entry name" value="PROTEIN BAX"/>
    <property type="match status" value="1"/>
</dbReference>
<reference evidence="3 4" key="1">
    <citation type="submission" date="2013-09" db="EMBL/GenBank/DDBJ databases">
        <title>Whole genome shotgun sequence of Vibrio proteolyticus NBRC 13287.</title>
        <authorList>
            <person name="Isaki S."/>
            <person name="Hosoyama A."/>
            <person name="Numata M."/>
            <person name="Hashimoto M."/>
            <person name="Hosoyama Y."/>
            <person name="Tsuchikane K."/>
            <person name="Noguchi M."/>
            <person name="Hirakata S."/>
            <person name="Ichikawa N."/>
            <person name="Ohji S."/>
            <person name="Yamazoe A."/>
            <person name="Fujita N."/>
        </authorList>
    </citation>
    <scope>NUCLEOTIDE SEQUENCE [LARGE SCALE GENOMIC DNA]</scope>
    <source>
        <strain evidence="3 4">NBRC 13287</strain>
    </source>
</reference>
<evidence type="ECO:0000256" key="1">
    <source>
        <dbReference type="SAM" id="SignalP"/>
    </source>
</evidence>
<dbReference type="InterPro" id="IPR053195">
    <property type="entry name" value="Bax-like"/>
</dbReference>
<dbReference type="AlphaFoldDB" id="U3BEY3"/>
<keyword evidence="1" id="KW-0732">Signal</keyword>
<dbReference type="Gene3D" id="1.10.530.10">
    <property type="match status" value="1"/>
</dbReference>
<dbReference type="PROSITE" id="PS51257">
    <property type="entry name" value="PROKAR_LIPOPROTEIN"/>
    <property type="match status" value="1"/>
</dbReference>
<protein>
    <submittedName>
        <fullName evidence="3">Bax protein</fullName>
    </submittedName>
</protein>
<dbReference type="STRING" id="1219065.VPR01S_01_00550"/>
<keyword evidence="4" id="KW-1185">Reference proteome</keyword>
<dbReference type="Pfam" id="PF01832">
    <property type="entry name" value="Glucosaminidase"/>
    <property type="match status" value="1"/>
</dbReference>
<evidence type="ECO:0000313" key="4">
    <source>
        <dbReference type="Proteomes" id="UP000016570"/>
    </source>
</evidence>
<dbReference type="InterPro" id="IPR002901">
    <property type="entry name" value="MGlyc_endo_b_GlcNAc-like_dom"/>
</dbReference>
<feature type="chain" id="PRO_5004640383" evidence="1">
    <location>
        <begin position="24"/>
        <end position="262"/>
    </location>
</feature>
<proteinExistence type="predicted"/>
<sequence>MHKKLLISLTAAGLIASCSLYYAQAPQESVSLEGHKVGEAPDFASIQDVTTRKHQFFSYLKPGIALENQRILKERIRLESIDKKYRSSQLTDEDTEYAKRLGKLYDTELPAQGVDENWLADMLHRVDVIPEALVLTQAANESAWGTSRFAREANNYFGQWCYTAGCGLVPSQRPDGMTHEVKKFRSAQQSIHGYFMNVNRNQAYHDLREIRYQLHKRGDDLLSLDAAMAMSEGLTKYSERGQQYVNDLRAMMRHNEPYWIEE</sequence>
<comment type="caution">
    <text evidence="3">The sequence shown here is derived from an EMBL/GenBank/DDBJ whole genome shotgun (WGS) entry which is preliminary data.</text>
</comment>
<organism evidence="3 4">
    <name type="scientific">Vibrio proteolyticus NBRC 13287</name>
    <dbReference type="NCBI Taxonomy" id="1219065"/>
    <lineage>
        <taxon>Bacteria</taxon>
        <taxon>Pseudomonadati</taxon>
        <taxon>Pseudomonadota</taxon>
        <taxon>Gammaproteobacteria</taxon>
        <taxon>Vibrionales</taxon>
        <taxon>Vibrionaceae</taxon>
        <taxon>Vibrio</taxon>
    </lineage>
</organism>
<dbReference type="PANTHER" id="PTHR40572:SF1">
    <property type="entry name" value="PROTEIN BAX"/>
    <property type="match status" value="1"/>
</dbReference>
<evidence type="ECO:0000259" key="2">
    <source>
        <dbReference type="Pfam" id="PF01832"/>
    </source>
</evidence>
<feature type="signal peptide" evidence="1">
    <location>
        <begin position="1"/>
        <end position="23"/>
    </location>
</feature>